<evidence type="ECO:0000313" key="2">
    <source>
        <dbReference type="Proteomes" id="UP000324222"/>
    </source>
</evidence>
<organism evidence="1 2">
    <name type="scientific">Portunus trituberculatus</name>
    <name type="common">Swimming crab</name>
    <name type="synonym">Neptunus trituberculatus</name>
    <dbReference type="NCBI Taxonomy" id="210409"/>
    <lineage>
        <taxon>Eukaryota</taxon>
        <taxon>Metazoa</taxon>
        <taxon>Ecdysozoa</taxon>
        <taxon>Arthropoda</taxon>
        <taxon>Crustacea</taxon>
        <taxon>Multicrustacea</taxon>
        <taxon>Malacostraca</taxon>
        <taxon>Eumalacostraca</taxon>
        <taxon>Eucarida</taxon>
        <taxon>Decapoda</taxon>
        <taxon>Pleocyemata</taxon>
        <taxon>Brachyura</taxon>
        <taxon>Eubrachyura</taxon>
        <taxon>Portunoidea</taxon>
        <taxon>Portunidae</taxon>
        <taxon>Portuninae</taxon>
        <taxon>Portunus</taxon>
    </lineage>
</organism>
<comment type="caution">
    <text evidence="1">The sequence shown here is derived from an EMBL/GenBank/DDBJ whole genome shotgun (WGS) entry which is preliminary data.</text>
</comment>
<name>A0A5B7JQD3_PORTR</name>
<dbReference type="AlphaFoldDB" id="A0A5B7JQD3"/>
<gene>
    <name evidence="1" type="ORF">E2C01_095650</name>
</gene>
<dbReference type="EMBL" id="VSRR010121856">
    <property type="protein sequence ID" value="MPD00192.1"/>
    <property type="molecule type" value="Genomic_DNA"/>
</dbReference>
<keyword evidence="2" id="KW-1185">Reference proteome</keyword>
<evidence type="ECO:0000313" key="1">
    <source>
        <dbReference type="EMBL" id="MPD00192.1"/>
    </source>
</evidence>
<sequence length="62" mass="7444">METRHGTEGVKKTDMDGWNVEIYGKPWRFGETEKRKRRRDNKRYADDTVLEADSEERLVDEI</sequence>
<reference evidence="1 2" key="1">
    <citation type="submission" date="2019-05" db="EMBL/GenBank/DDBJ databases">
        <title>Another draft genome of Portunus trituberculatus and its Hox gene families provides insights of decapod evolution.</title>
        <authorList>
            <person name="Jeong J.-H."/>
            <person name="Song I."/>
            <person name="Kim S."/>
            <person name="Choi T."/>
            <person name="Kim D."/>
            <person name="Ryu S."/>
            <person name="Kim W."/>
        </authorList>
    </citation>
    <scope>NUCLEOTIDE SEQUENCE [LARGE SCALE GENOMIC DNA]</scope>
    <source>
        <tissue evidence="1">Muscle</tissue>
    </source>
</reference>
<accession>A0A5B7JQD3</accession>
<proteinExistence type="predicted"/>
<dbReference type="Proteomes" id="UP000324222">
    <property type="component" value="Unassembled WGS sequence"/>
</dbReference>
<protein>
    <submittedName>
        <fullName evidence="1">Uncharacterized protein</fullName>
    </submittedName>
</protein>